<dbReference type="GO" id="GO:0090547">
    <property type="term" value="P:response to low humidity"/>
    <property type="evidence" value="ECO:0007669"/>
    <property type="project" value="EnsemblPlants"/>
</dbReference>
<name>A0AA88DDE2_FICCA</name>
<evidence type="ECO:0000256" key="1">
    <source>
        <dbReference type="SAM" id="MobiDB-lite"/>
    </source>
</evidence>
<keyword evidence="3" id="KW-1185">Reference proteome</keyword>
<reference evidence="2" key="1">
    <citation type="submission" date="2023-07" db="EMBL/GenBank/DDBJ databases">
        <title>draft genome sequence of fig (Ficus carica).</title>
        <authorList>
            <person name="Takahashi T."/>
            <person name="Nishimura K."/>
        </authorList>
    </citation>
    <scope>NUCLEOTIDE SEQUENCE</scope>
</reference>
<dbReference type="EMBL" id="BTGU01000004">
    <property type="protein sequence ID" value="GMN34434.1"/>
    <property type="molecule type" value="Genomic_DNA"/>
</dbReference>
<evidence type="ECO:0000313" key="2">
    <source>
        <dbReference type="EMBL" id="GMN34434.1"/>
    </source>
</evidence>
<evidence type="ECO:0000313" key="3">
    <source>
        <dbReference type="Proteomes" id="UP001187192"/>
    </source>
</evidence>
<dbReference type="InterPro" id="IPR018930">
    <property type="entry name" value="LEA-18"/>
</dbReference>
<organism evidence="2 3">
    <name type="scientific">Ficus carica</name>
    <name type="common">Common fig</name>
    <dbReference type="NCBI Taxonomy" id="3494"/>
    <lineage>
        <taxon>Eukaryota</taxon>
        <taxon>Viridiplantae</taxon>
        <taxon>Streptophyta</taxon>
        <taxon>Embryophyta</taxon>
        <taxon>Tracheophyta</taxon>
        <taxon>Spermatophyta</taxon>
        <taxon>Magnoliopsida</taxon>
        <taxon>eudicotyledons</taxon>
        <taxon>Gunneridae</taxon>
        <taxon>Pentapetalae</taxon>
        <taxon>rosids</taxon>
        <taxon>fabids</taxon>
        <taxon>Rosales</taxon>
        <taxon>Moraceae</taxon>
        <taxon>Ficeae</taxon>
        <taxon>Ficus</taxon>
    </lineage>
</organism>
<feature type="compositionally biased region" description="Basic and acidic residues" evidence="1">
    <location>
        <begin position="1"/>
        <end position="33"/>
    </location>
</feature>
<feature type="region of interest" description="Disordered" evidence="1">
    <location>
        <begin position="1"/>
        <end position="100"/>
    </location>
</feature>
<protein>
    <recommendedName>
        <fullName evidence="4">Late embryogenesis abundant protein, LEA-18</fullName>
    </recommendedName>
</protein>
<dbReference type="Pfam" id="PF10714">
    <property type="entry name" value="LEA_6"/>
    <property type="match status" value="1"/>
</dbReference>
<sequence length="100" mass="11148">MDQNQRERKTDQKSNNKINDDHDEIKNENKLEEQGLPMKDSPYLQYQDLEDYKKKAYGAEGHLEPKPGRSAAASTDAPTLSGGSIASEAEALAKETAIKR</sequence>
<feature type="compositionally biased region" description="Polar residues" evidence="1">
    <location>
        <begin position="72"/>
        <end position="84"/>
    </location>
</feature>
<comment type="caution">
    <text evidence="2">The sequence shown here is derived from an EMBL/GenBank/DDBJ whole genome shotgun (WGS) entry which is preliminary data.</text>
</comment>
<feature type="compositionally biased region" description="Basic and acidic residues" evidence="1">
    <location>
        <begin position="91"/>
        <end position="100"/>
    </location>
</feature>
<proteinExistence type="predicted"/>
<accession>A0AA88DDE2</accession>
<evidence type="ECO:0008006" key="4">
    <source>
        <dbReference type="Google" id="ProtNLM"/>
    </source>
</evidence>
<dbReference type="AlphaFoldDB" id="A0AA88DDE2"/>
<dbReference type="GO" id="GO:0009651">
    <property type="term" value="P:response to salt stress"/>
    <property type="evidence" value="ECO:0007669"/>
    <property type="project" value="EnsemblPlants"/>
</dbReference>
<gene>
    <name evidence="2" type="ORF">TIFTF001_004688</name>
</gene>
<dbReference type="Proteomes" id="UP001187192">
    <property type="component" value="Unassembled WGS sequence"/>
</dbReference>
<dbReference type="Gramene" id="FCD_00006200-RA">
    <property type="protein sequence ID" value="FCD_00006200-RA:cds"/>
    <property type="gene ID" value="FCD_00006200"/>
</dbReference>
<dbReference type="GO" id="GO:0009737">
    <property type="term" value="P:response to abscisic acid"/>
    <property type="evidence" value="ECO:0007669"/>
    <property type="project" value="EnsemblPlants"/>
</dbReference>